<feature type="transmembrane region" description="Helical" evidence="6">
    <location>
        <begin position="144"/>
        <end position="167"/>
    </location>
</feature>
<feature type="transmembrane region" description="Helical" evidence="6">
    <location>
        <begin position="71"/>
        <end position="95"/>
    </location>
</feature>
<evidence type="ECO:0008006" key="9">
    <source>
        <dbReference type="Google" id="ProtNLM"/>
    </source>
</evidence>
<evidence type="ECO:0000256" key="5">
    <source>
        <dbReference type="SAM" id="MobiDB-lite"/>
    </source>
</evidence>
<proteinExistence type="predicted"/>
<evidence type="ECO:0000256" key="6">
    <source>
        <dbReference type="SAM" id="Phobius"/>
    </source>
</evidence>
<evidence type="ECO:0000256" key="1">
    <source>
        <dbReference type="ARBA" id="ARBA00004141"/>
    </source>
</evidence>
<keyword evidence="8" id="KW-1185">Reference proteome</keyword>
<accession>A0ABP8JJ25</accession>
<evidence type="ECO:0000256" key="4">
    <source>
        <dbReference type="ARBA" id="ARBA00023136"/>
    </source>
</evidence>
<keyword evidence="4 6" id="KW-0472">Membrane</keyword>
<evidence type="ECO:0000313" key="7">
    <source>
        <dbReference type="EMBL" id="GAA4391669.1"/>
    </source>
</evidence>
<dbReference type="InterPro" id="IPR019109">
    <property type="entry name" value="MamF_MmsF"/>
</dbReference>
<dbReference type="Proteomes" id="UP001500642">
    <property type="component" value="Unassembled WGS sequence"/>
</dbReference>
<evidence type="ECO:0000256" key="2">
    <source>
        <dbReference type="ARBA" id="ARBA00022692"/>
    </source>
</evidence>
<sequence length="195" mass="20493">MNGPHNPRHPDNPQHVPGPHQGSGPEQAFGLHRSSGLEPGGRHQLSPEAGSAAMPGGPVPVQQPTGALGRWLGLISLCGLALLGNIFGIIATSIVHAKSRHKPMLARHNARNALNWSISFGAYTALLFTIHFIVLYVVTADEPYTGGFFPIATAIAIWMAVGVYHVIGSIVCAVKAANGSVAWLPGTLPWVGSPR</sequence>
<evidence type="ECO:0000313" key="8">
    <source>
        <dbReference type="Proteomes" id="UP001500642"/>
    </source>
</evidence>
<feature type="region of interest" description="Disordered" evidence="5">
    <location>
        <begin position="1"/>
        <end position="60"/>
    </location>
</feature>
<name>A0ABP8JJ25_9MICO</name>
<comment type="caution">
    <text evidence="7">The sequence shown here is derived from an EMBL/GenBank/DDBJ whole genome shotgun (WGS) entry which is preliminary data.</text>
</comment>
<keyword evidence="2 6" id="KW-0812">Transmembrane</keyword>
<reference evidence="8" key="1">
    <citation type="journal article" date="2019" name="Int. J. Syst. Evol. Microbiol.">
        <title>The Global Catalogue of Microorganisms (GCM) 10K type strain sequencing project: providing services to taxonomists for standard genome sequencing and annotation.</title>
        <authorList>
            <consortium name="The Broad Institute Genomics Platform"/>
            <consortium name="The Broad Institute Genome Sequencing Center for Infectious Disease"/>
            <person name="Wu L."/>
            <person name="Ma J."/>
        </authorList>
    </citation>
    <scope>NUCLEOTIDE SEQUENCE [LARGE SCALE GENOMIC DNA]</scope>
    <source>
        <strain evidence="8">JCM 17808</strain>
    </source>
</reference>
<evidence type="ECO:0000256" key="3">
    <source>
        <dbReference type="ARBA" id="ARBA00022989"/>
    </source>
</evidence>
<protein>
    <recommendedName>
        <fullName evidence="9">DUF4870 domain-containing protein</fullName>
    </recommendedName>
</protein>
<keyword evidence="3 6" id="KW-1133">Transmembrane helix</keyword>
<comment type="subcellular location">
    <subcellularLocation>
        <location evidence="1">Membrane</location>
        <topology evidence="1">Multi-pass membrane protein</topology>
    </subcellularLocation>
</comment>
<dbReference type="EMBL" id="BAABGL010000014">
    <property type="protein sequence ID" value="GAA4391669.1"/>
    <property type="molecule type" value="Genomic_DNA"/>
</dbReference>
<organism evidence="7 8">
    <name type="scientific">Brevibacterium pityocampae</name>
    <dbReference type="NCBI Taxonomy" id="506594"/>
    <lineage>
        <taxon>Bacteria</taxon>
        <taxon>Bacillati</taxon>
        <taxon>Actinomycetota</taxon>
        <taxon>Actinomycetes</taxon>
        <taxon>Micrococcales</taxon>
        <taxon>Brevibacteriaceae</taxon>
        <taxon>Brevibacterium</taxon>
    </lineage>
</organism>
<feature type="transmembrane region" description="Helical" evidence="6">
    <location>
        <begin position="116"/>
        <end position="138"/>
    </location>
</feature>
<dbReference type="Pfam" id="PF09685">
    <property type="entry name" value="MamF_MmsF"/>
    <property type="match status" value="1"/>
</dbReference>
<gene>
    <name evidence="7" type="ORF">GCM10023167_19140</name>
</gene>